<evidence type="ECO:0000313" key="2">
    <source>
        <dbReference type="EMBL" id="KAJ7364651.1"/>
    </source>
</evidence>
<dbReference type="AlphaFoldDB" id="A0AAD7APS3"/>
<organism evidence="2 3">
    <name type="scientific">Mycena albidolilacea</name>
    <dbReference type="NCBI Taxonomy" id="1033008"/>
    <lineage>
        <taxon>Eukaryota</taxon>
        <taxon>Fungi</taxon>
        <taxon>Dikarya</taxon>
        <taxon>Basidiomycota</taxon>
        <taxon>Agaricomycotina</taxon>
        <taxon>Agaricomycetes</taxon>
        <taxon>Agaricomycetidae</taxon>
        <taxon>Agaricales</taxon>
        <taxon>Marasmiineae</taxon>
        <taxon>Mycenaceae</taxon>
        <taxon>Mycena</taxon>
    </lineage>
</organism>
<gene>
    <name evidence="2" type="ORF">DFH08DRAFT_681160</name>
</gene>
<dbReference type="CDD" id="cd22191">
    <property type="entry name" value="DPBB_RlpA_EXP_N-like"/>
    <property type="match status" value="1"/>
</dbReference>
<dbReference type="Proteomes" id="UP001218218">
    <property type="component" value="Unassembled WGS sequence"/>
</dbReference>
<feature type="non-terminal residue" evidence="2">
    <location>
        <position position="94"/>
    </location>
</feature>
<protein>
    <submittedName>
        <fullName evidence="2">RlpA-like double-psi beta-barrel-protein domain-containing protein-containing protein</fullName>
    </submittedName>
</protein>
<evidence type="ECO:0000313" key="3">
    <source>
        <dbReference type="Proteomes" id="UP001218218"/>
    </source>
</evidence>
<keyword evidence="3" id="KW-1185">Reference proteome</keyword>
<reference evidence="2" key="1">
    <citation type="submission" date="2023-03" db="EMBL/GenBank/DDBJ databases">
        <title>Massive genome expansion in bonnet fungi (Mycena s.s.) driven by repeated elements and novel gene families across ecological guilds.</title>
        <authorList>
            <consortium name="Lawrence Berkeley National Laboratory"/>
            <person name="Harder C.B."/>
            <person name="Miyauchi S."/>
            <person name="Viragh M."/>
            <person name="Kuo A."/>
            <person name="Thoen E."/>
            <person name="Andreopoulos B."/>
            <person name="Lu D."/>
            <person name="Skrede I."/>
            <person name="Drula E."/>
            <person name="Henrissat B."/>
            <person name="Morin E."/>
            <person name="Kohler A."/>
            <person name="Barry K."/>
            <person name="LaButti K."/>
            <person name="Morin E."/>
            <person name="Salamov A."/>
            <person name="Lipzen A."/>
            <person name="Mereny Z."/>
            <person name="Hegedus B."/>
            <person name="Baldrian P."/>
            <person name="Stursova M."/>
            <person name="Weitz H."/>
            <person name="Taylor A."/>
            <person name="Grigoriev I.V."/>
            <person name="Nagy L.G."/>
            <person name="Martin F."/>
            <person name="Kauserud H."/>
        </authorList>
    </citation>
    <scope>NUCLEOTIDE SEQUENCE</scope>
    <source>
        <strain evidence="2">CBHHK002</strain>
    </source>
</reference>
<sequence length="94" mass="9893">ATYYYPGGGFGACGWPINDWDMAVALGPDHWDNGAHCGQQITVTFGGTTICAIVADECPGCQVPNGIDLTQGAMATLDPNWFAHGVDTVQWGFA</sequence>
<accession>A0AAD7APS3</accession>
<evidence type="ECO:0000256" key="1">
    <source>
        <dbReference type="ARBA" id="ARBA00022729"/>
    </source>
</evidence>
<dbReference type="InterPro" id="IPR036908">
    <property type="entry name" value="RlpA-like_sf"/>
</dbReference>
<dbReference type="InterPro" id="IPR051477">
    <property type="entry name" value="Expansin_CellWall"/>
</dbReference>
<name>A0AAD7APS3_9AGAR</name>
<proteinExistence type="predicted"/>
<dbReference type="PANTHER" id="PTHR31836">
    <property type="match status" value="1"/>
</dbReference>
<comment type="caution">
    <text evidence="2">The sequence shown here is derived from an EMBL/GenBank/DDBJ whole genome shotgun (WGS) entry which is preliminary data.</text>
</comment>
<dbReference type="PANTHER" id="PTHR31836:SF28">
    <property type="entry name" value="SRCR DOMAIN-CONTAINING PROTEIN-RELATED"/>
    <property type="match status" value="1"/>
</dbReference>
<dbReference type="EMBL" id="JARIHO010000003">
    <property type="protein sequence ID" value="KAJ7364651.1"/>
    <property type="molecule type" value="Genomic_DNA"/>
</dbReference>
<dbReference type="Gene3D" id="2.40.40.10">
    <property type="entry name" value="RlpA-like domain"/>
    <property type="match status" value="1"/>
</dbReference>
<dbReference type="SUPFAM" id="SSF50685">
    <property type="entry name" value="Barwin-like endoglucanases"/>
    <property type="match status" value="1"/>
</dbReference>
<keyword evidence="1" id="KW-0732">Signal</keyword>